<dbReference type="CDD" id="cd07996">
    <property type="entry name" value="WGR_MMR_like"/>
    <property type="match status" value="1"/>
</dbReference>
<reference evidence="2 3" key="1">
    <citation type="submission" date="2018-09" db="EMBL/GenBank/DDBJ databases">
        <title>Mesorhizobium carmichaelinearum sp. nov. isolated from Carmichaelinea spp. root nodules in New Zealand.</title>
        <authorList>
            <person name="De Meyer S.E."/>
        </authorList>
    </citation>
    <scope>NUCLEOTIDE SEQUENCE [LARGE SCALE GENOMIC DNA]</scope>
    <source>
        <strain evidence="2 3">ICMP19557</strain>
    </source>
</reference>
<dbReference type="Pfam" id="PF05406">
    <property type="entry name" value="WGR"/>
    <property type="match status" value="1"/>
</dbReference>
<name>A0A3A5K0B1_9HYPH</name>
<dbReference type="SUPFAM" id="SSF142921">
    <property type="entry name" value="WGR domain-like"/>
    <property type="match status" value="1"/>
</dbReference>
<dbReference type="RefSeq" id="WP_120018519.1">
    <property type="nucleotide sequence ID" value="NZ_QZWZ01000051.1"/>
</dbReference>
<organism evidence="2 3">
    <name type="scientific">Mesorhizobium waimense</name>
    <dbReference type="NCBI Taxonomy" id="1300307"/>
    <lineage>
        <taxon>Bacteria</taxon>
        <taxon>Pseudomonadati</taxon>
        <taxon>Pseudomonadota</taxon>
        <taxon>Alphaproteobacteria</taxon>
        <taxon>Hyphomicrobiales</taxon>
        <taxon>Phyllobacteriaceae</taxon>
        <taxon>Mesorhizobium</taxon>
    </lineage>
</organism>
<dbReference type="OrthoDB" id="5801306at2"/>
<dbReference type="AlphaFoldDB" id="A0A3A5K0B1"/>
<dbReference type="InterPro" id="IPR036930">
    <property type="entry name" value="WGR_dom_sf"/>
</dbReference>
<dbReference type="SMART" id="SM00773">
    <property type="entry name" value="WGR"/>
    <property type="match status" value="1"/>
</dbReference>
<gene>
    <name evidence="2" type="ORF">D3227_34010</name>
</gene>
<dbReference type="PROSITE" id="PS51977">
    <property type="entry name" value="WGR"/>
    <property type="match status" value="1"/>
</dbReference>
<comment type="caution">
    <text evidence="2">The sequence shown here is derived from an EMBL/GenBank/DDBJ whole genome shotgun (WGS) entry which is preliminary data.</text>
</comment>
<protein>
    <submittedName>
        <fullName evidence="2">WGR domain-containing protein</fullName>
    </submittedName>
</protein>
<dbReference type="Gene3D" id="2.20.140.10">
    <property type="entry name" value="WGR domain"/>
    <property type="match status" value="1"/>
</dbReference>
<evidence type="ECO:0000313" key="2">
    <source>
        <dbReference type="EMBL" id="RJT28480.1"/>
    </source>
</evidence>
<keyword evidence="3" id="KW-1185">Reference proteome</keyword>
<evidence type="ECO:0000259" key="1">
    <source>
        <dbReference type="PROSITE" id="PS51977"/>
    </source>
</evidence>
<sequence length="96" mass="11276">MIAQLYRLCIERRDADRNMARFYALSIEETLFGQTCLVRRWGRIGTTGRTVQHSFDTEGEAVELFLQLLRAKRMRGYQPRSTYPMSIGRHRGLTHI</sequence>
<feature type="domain" description="WGR" evidence="1">
    <location>
        <begin position="1"/>
        <end position="90"/>
    </location>
</feature>
<dbReference type="InterPro" id="IPR008893">
    <property type="entry name" value="WGR_domain"/>
</dbReference>
<dbReference type="EMBL" id="QZWZ01000051">
    <property type="protein sequence ID" value="RJT28480.1"/>
    <property type="molecule type" value="Genomic_DNA"/>
</dbReference>
<accession>A0A3A5K0B1</accession>
<dbReference type="Proteomes" id="UP000272706">
    <property type="component" value="Unassembled WGS sequence"/>
</dbReference>
<dbReference type="InterPro" id="IPR049809">
    <property type="entry name" value="YehF/YfeS-like_WGR"/>
</dbReference>
<proteinExistence type="predicted"/>
<evidence type="ECO:0000313" key="3">
    <source>
        <dbReference type="Proteomes" id="UP000272706"/>
    </source>
</evidence>